<dbReference type="Gene3D" id="3.40.50.12370">
    <property type="match status" value="1"/>
</dbReference>
<organism evidence="2 3">
    <name type="scientific">Parvularcula mediterranea</name>
    <dbReference type="NCBI Taxonomy" id="2732508"/>
    <lineage>
        <taxon>Bacteria</taxon>
        <taxon>Pseudomonadati</taxon>
        <taxon>Pseudomonadota</taxon>
        <taxon>Alphaproteobacteria</taxon>
        <taxon>Parvularculales</taxon>
        <taxon>Parvularculaceae</taxon>
        <taxon>Parvularcula</taxon>
    </lineage>
</organism>
<evidence type="ECO:0000256" key="1">
    <source>
        <dbReference type="ARBA" id="ARBA00008791"/>
    </source>
</evidence>
<comment type="similarity">
    <text evidence="1">Belongs to the universal stress protein A family.</text>
</comment>
<dbReference type="SUPFAM" id="SSF52402">
    <property type="entry name" value="Adenine nucleotide alpha hydrolases-like"/>
    <property type="match status" value="2"/>
</dbReference>
<keyword evidence="3" id="KW-1185">Reference proteome</keyword>
<evidence type="ECO:0000313" key="2">
    <source>
        <dbReference type="EMBL" id="NNU17567.1"/>
    </source>
</evidence>
<comment type="caution">
    <text evidence="2">The sequence shown here is derived from an EMBL/GenBank/DDBJ whole genome shotgun (WGS) entry which is preliminary data.</text>
</comment>
<dbReference type="CDD" id="cd00293">
    <property type="entry name" value="USP-like"/>
    <property type="match status" value="1"/>
</dbReference>
<proteinExistence type="inferred from homology"/>
<evidence type="ECO:0000313" key="3">
    <source>
        <dbReference type="Proteomes" id="UP000536835"/>
    </source>
</evidence>
<reference evidence="2 3" key="1">
    <citation type="submission" date="2020-05" db="EMBL/GenBank/DDBJ databases">
        <title>Parvularcula mediterraneae sp. nov., isolated from polypropylene straw from shallow seawater of the seashore of Laganas in Zakynthos island, Greece.</title>
        <authorList>
            <person name="Szabo I."/>
            <person name="Al-Omari J."/>
            <person name="Rado J."/>
            <person name="Szerdahelyi G.S."/>
        </authorList>
    </citation>
    <scope>NUCLEOTIDE SEQUENCE [LARGE SCALE GENOMIC DNA]</scope>
    <source>
        <strain evidence="2 3">ZS-1/3</strain>
    </source>
</reference>
<dbReference type="Proteomes" id="UP000536835">
    <property type="component" value="Unassembled WGS sequence"/>
</dbReference>
<dbReference type="AlphaFoldDB" id="A0A7Y3RNX3"/>
<dbReference type="PANTHER" id="PTHR46268">
    <property type="entry name" value="STRESS RESPONSE PROTEIN NHAX"/>
    <property type="match status" value="1"/>
</dbReference>
<sequence length="268" mass="28939">MTIGTVLVPAFDDKGIRHAVRAAMPFVQKLRASLNVLHVRERYPAAHVAEYYWHTEVLKEFAEKVAQRAQELRVAAEEAAGRSDFTWLQPEGVEEADFGPASRMADLIVAPPPNVCGRPDAQSLVEQLMIGSGRPVLLTPEDAEPRVPSSYLVGWNGSIEATRALAAARPLLETAKRVTVVSVGEIDRPAPDASVIAEALNNAGIKAEGRTVGKIGTVTETLKGEASEAGADVLLLGAYSHSRLRERVLGGVTRKTIRQPFMPTLLVH</sequence>
<dbReference type="RefSeq" id="WP_173201119.1">
    <property type="nucleotide sequence ID" value="NZ_JABFCX010000003.1"/>
</dbReference>
<protein>
    <submittedName>
        <fullName evidence="2">Universal stress protein</fullName>
    </submittedName>
</protein>
<gene>
    <name evidence="2" type="ORF">HK107_14645</name>
</gene>
<name>A0A7Y3RNX3_9PROT</name>
<dbReference type="PANTHER" id="PTHR46268:SF15">
    <property type="entry name" value="UNIVERSAL STRESS PROTEIN HP_0031"/>
    <property type="match status" value="1"/>
</dbReference>
<dbReference type="EMBL" id="JABFCX010000003">
    <property type="protein sequence ID" value="NNU17567.1"/>
    <property type="molecule type" value="Genomic_DNA"/>
</dbReference>
<accession>A0A7Y3RNX3</accession>